<keyword evidence="3 5" id="KW-0067">ATP-binding</keyword>
<sequence length="244" mass="25540">MANLLNLVDVDVDVDDTAICRGVNLEVAQGETHILFGPNGCGKSSLLSAVMGLPPYRTSGTIELNGESIGDAPVDVRARGGLALAFQRPPSLRGVSLRGLARALDALNELDAAVAALDLEGLAVRDLNAGFSGGEIKRSEIVKLALQRPTMCLFDEPESGVDLEHIAAVGAAIGDLLATPADDGTRRGALIITHTGFILDYLRADVGHLMLDGRIVYSGEPRELFGHIQRHGYTVPSAPAGASV</sequence>
<proteinExistence type="inferred from homology"/>
<dbReference type="InterPro" id="IPR010230">
    <property type="entry name" value="FeS-cluster_ATPase_SufC"/>
</dbReference>
<protein>
    <submittedName>
        <fullName evidence="5">ATP-binding cassette domain-containing protein</fullName>
    </submittedName>
</protein>
<accession>A0ABX6INW4</accession>
<dbReference type="PANTHER" id="PTHR43204">
    <property type="entry name" value="ABC TRANSPORTER I FAMILY MEMBER 6, CHLOROPLASTIC"/>
    <property type="match status" value="1"/>
</dbReference>
<evidence type="ECO:0000313" key="5">
    <source>
        <dbReference type="EMBL" id="QHN36850.1"/>
    </source>
</evidence>
<dbReference type="SMART" id="SM00382">
    <property type="entry name" value="AAA"/>
    <property type="match status" value="1"/>
</dbReference>
<dbReference type="SUPFAM" id="SSF52540">
    <property type="entry name" value="P-loop containing nucleoside triphosphate hydrolases"/>
    <property type="match status" value="1"/>
</dbReference>
<dbReference type="InterPro" id="IPR003593">
    <property type="entry name" value="AAA+_ATPase"/>
</dbReference>
<reference evidence="5" key="1">
    <citation type="journal article" date="2021" name="Nat. Microbiol.">
        <title>Cocultivation of an ultrasmall environmental parasitic bacterium with lytic ability against bacteria associated with wastewater foams.</title>
        <authorList>
            <person name="Batinovic S."/>
            <person name="Rose J.J.A."/>
            <person name="Ratcliffe J."/>
            <person name="Seviour R.J."/>
            <person name="Petrovski S."/>
        </authorList>
    </citation>
    <scope>NUCLEOTIDE SEQUENCE</scope>
    <source>
        <strain evidence="5">CON9</strain>
    </source>
</reference>
<keyword evidence="6" id="KW-1185">Reference proteome</keyword>
<organism evidence="5 6">
    <name type="scientific">Gordonia pseudamarae</name>
    <dbReference type="NCBI Taxonomy" id="2831662"/>
    <lineage>
        <taxon>Bacteria</taxon>
        <taxon>Bacillati</taxon>
        <taxon>Actinomycetota</taxon>
        <taxon>Actinomycetes</taxon>
        <taxon>Mycobacteriales</taxon>
        <taxon>Gordoniaceae</taxon>
        <taxon>Gordonia</taxon>
    </lineage>
</organism>
<evidence type="ECO:0000256" key="1">
    <source>
        <dbReference type="ARBA" id="ARBA00006216"/>
    </source>
</evidence>
<gene>
    <name evidence="5" type="ORF">GII31_20075</name>
</gene>
<keyword evidence="2" id="KW-0547">Nucleotide-binding</keyword>
<dbReference type="PROSITE" id="PS50893">
    <property type="entry name" value="ABC_TRANSPORTER_2"/>
    <property type="match status" value="1"/>
</dbReference>
<dbReference type="PANTHER" id="PTHR43204:SF1">
    <property type="entry name" value="ABC TRANSPORTER I FAMILY MEMBER 6, CHLOROPLASTIC"/>
    <property type="match status" value="1"/>
</dbReference>
<evidence type="ECO:0000313" key="6">
    <source>
        <dbReference type="Proteomes" id="UP001059836"/>
    </source>
</evidence>
<dbReference type="Proteomes" id="UP001059836">
    <property type="component" value="Chromosome"/>
</dbReference>
<comment type="similarity">
    <text evidence="1">Belongs to the ABC transporter superfamily. Ycf16 family.</text>
</comment>
<dbReference type="Gene3D" id="3.40.50.300">
    <property type="entry name" value="P-loop containing nucleotide triphosphate hydrolases"/>
    <property type="match status" value="1"/>
</dbReference>
<evidence type="ECO:0000256" key="3">
    <source>
        <dbReference type="ARBA" id="ARBA00022840"/>
    </source>
</evidence>
<dbReference type="InterPro" id="IPR003439">
    <property type="entry name" value="ABC_transporter-like_ATP-bd"/>
</dbReference>
<dbReference type="GO" id="GO:0005524">
    <property type="term" value="F:ATP binding"/>
    <property type="evidence" value="ECO:0007669"/>
    <property type="project" value="UniProtKB-KW"/>
</dbReference>
<evidence type="ECO:0000256" key="2">
    <source>
        <dbReference type="ARBA" id="ARBA00022741"/>
    </source>
</evidence>
<dbReference type="InterPro" id="IPR027417">
    <property type="entry name" value="P-loop_NTPase"/>
</dbReference>
<dbReference type="EMBL" id="CP045809">
    <property type="protein sequence ID" value="QHN36850.1"/>
    <property type="molecule type" value="Genomic_DNA"/>
</dbReference>
<name>A0ABX6INW4_9ACTN</name>
<dbReference type="RefSeq" id="WP_213245122.1">
    <property type="nucleotide sequence ID" value="NZ_CP045806.1"/>
</dbReference>
<evidence type="ECO:0000259" key="4">
    <source>
        <dbReference type="PROSITE" id="PS50893"/>
    </source>
</evidence>
<feature type="domain" description="ABC transporter" evidence="4">
    <location>
        <begin position="5"/>
        <end position="237"/>
    </location>
</feature>
<dbReference type="Pfam" id="PF00005">
    <property type="entry name" value="ABC_tran"/>
    <property type="match status" value="1"/>
</dbReference>